<feature type="region of interest" description="Disordered" evidence="1">
    <location>
        <begin position="43"/>
        <end position="74"/>
    </location>
</feature>
<gene>
    <name evidence="2" type="ORF">CJ030_MR7G016901</name>
</gene>
<keyword evidence="3" id="KW-1185">Reference proteome</keyword>
<sequence length="179" mass="19280">MTSSTGIPNGDLAPLVVNQELIPNSDALLATLVQTVENVTSQINTIPPPKPSPSIVSPSHEETTDKYSAHQSPSKQCGADAWRAALYDQMSRQVKQIRLLQQKLSKVENHKTNDSSIPTNVSSSPFTLKVLACPLPPCFQPSQIDLFDGTATPTTTWKSSACTCTSSHMQSPSSIVHSH</sequence>
<dbReference type="EMBL" id="RXIC02000025">
    <property type="protein sequence ID" value="KAB1205921.1"/>
    <property type="molecule type" value="Genomic_DNA"/>
</dbReference>
<dbReference type="AlphaFoldDB" id="A0A6A1V026"/>
<organism evidence="2 3">
    <name type="scientific">Morella rubra</name>
    <name type="common">Chinese bayberry</name>
    <dbReference type="NCBI Taxonomy" id="262757"/>
    <lineage>
        <taxon>Eukaryota</taxon>
        <taxon>Viridiplantae</taxon>
        <taxon>Streptophyta</taxon>
        <taxon>Embryophyta</taxon>
        <taxon>Tracheophyta</taxon>
        <taxon>Spermatophyta</taxon>
        <taxon>Magnoliopsida</taxon>
        <taxon>eudicotyledons</taxon>
        <taxon>Gunneridae</taxon>
        <taxon>Pentapetalae</taxon>
        <taxon>rosids</taxon>
        <taxon>fabids</taxon>
        <taxon>Fagales</taxon>
        <taxon>Myricaceae</taxon>
        <taxon>Morella</taxon>
    </lineage>
</organism>
<proteinExistence type="predicted"/>
<feature type="compositionally biased region" description="Basic and acidic residues" evidence="1">
    <location>
        <begin position="59"/>
        <end position="68"/>
    </location>
</feature>
<name>A0A6A1V026_9ROSI</name>
<accession>A0A6A1V026</accession>
<evidence type="ECO:0000313" key="2">
    <source>
        <dbReference type="EMBL" id="KAB1205921.1"/>
    </source>
</evidence>
<reference evidence="2 3" key="1">
    <citation type="journal article" date="2019" name="Plant Biotechnol. J.">
        <title>The red bayberry genome and genetic basis of sex determination.</title>
        <authorList>
            <person name="Jia H.M."/>
            <person name="Jia H.J."/>
            <person name="Cai Q.L."/>
            <person name="Wang Y."/>
            <person name="Zhao H.B."/>
            <person name="Yang W.F."/>
            <person name="Wang G.Y."/>
            <person name="Li Y.H."/>
            <person name="Zhan D.L."/>
            <person name="Shen Y.T."/>
            <person name="Niu Q.F."/>
            <person name="Chang L."/>
            <person name="Qiu J."/>
            <person name="Zhao L."/>
            <person name="Xie H.B."/>
            <person name="Fu W.Y."/>
            <person name="Jin J."/>
            <person name="Li X.W."/>
            <person name="Jiao Y."/>
            <person name="Zhou C.C."/>
            <person name="Tu T."/>
            <person name="Chai C.Y."/>
            <person name="Gao J.L."/>
            <person name="Fan L.J."/>
            <person name="van de Weg E."/>
            <person name="Wang J.Y."/>
            <person name="Gao Z.S."/>
        </authorList>
    </citation>
    <scope>NUCLEOTIDE SEQUENCE [LARGE SCALE GENOMIC DNA]</scope>
    <source>
        <tissue evidence="2">Leaves</tissue>
    </source>
</reference>
<protein>
    <submittedName>
        <fullName evidence="2">Uncharacterized protein</fullName>
    </submittedName>
</protein>
<dbReference type="Proteomes" id="UP000516437">
    <property type="component" value="Chromosome 7"/>
</dbReference>
<comment type="caution">
    <text evidence="2">The sequence shown here is derived from an EMBL/GenBank/DDBJ whole genome shotgun (WGS) entry which is preliminary data.</text>
</comment>
<evidence type="ECO:0000256" key="1">
    <source>
        <dbReference type="SAM" id="MobiDB-lite"/>
    </source>
</evidence>
<evidence type="ECO:0000313" key="3">
    <source>
        <dbReference type="Proteomes" id="UP000516437"/>
    </source>
</evidence>